<dbReference type="AlphaFoldDB" id="A0A1H9BGF5"/>
<protein>
    <recommendedName>
        <fullName evidence="2">3-keto-alpha-glucoside-1,2-lyase/3-keto-2-hydroxy-glucal hydratase domain-containing protein</fullName>
    </recommendedName>
</protein>
<dbReference type="STRING" id="478744.SAMN05444359_103121"/>
<feature type="domain" description="3-keto-alpha-glucoside-1,2-lyase/3-keto-2-hydroxy-glucal hydratase" evidence="2">
    <location>
        <begin position="38"/>
        <end position="262"/>
    </location>
</feature>
<evidence type="ECO:0000256" key="1">
    <source>
        <dbReference type="SAM" id="SignalP"/>
    </source>
</evidence>
<dbReference type="Proteomes" id="UP000199021">
    <property type="component" value="Unassembled WGS sequence"/>
</dbReference>
<evidence type="ECO:0000313" key="4">
    <source>
        <dbReference type="Proteomes" id="UP000199021"/>
    </source>
</evidence>
<feature type="signal peptide" evidence="1">
    <location>
        <begin position="1"/>
        <end position="22"/>
    </location>
</feature>
<dbReference type="Pfam" id="PF06439">
    <property type="entry name" value="3keto-disac_hyd"/>
    <property type="match status" value="1"/>
</dbReference>
<reference evidence="4" key="1">
    <citation type="submission" date="2016-10" db="EMBL/GenBank/DDBJ databases">
        <authorList>
            <person name="Varghese N."/>
            <person name="Submissions S."/>
        </authorList>
    </citation>
    <scope>NUCLEOTIDE SEQUENCE [LARGE SCALE GENOMIC DNA]</scope>
    <source>
        <strain evidence="4">DSM 24740</strain>
    </source>
</reference>
<dbReference type="InterPro" id="IPR010496">
    <property type="entry name" value="AL/BT2_dom"/>
</dbReference>
<name>A0A1H9BGF5_9BACT</name>
<evidence type="ECO:0000313" key="3">
    <source>
        <dbReference type="EMBL" id="SEP88066.1"/>
    </source>
</evidence>
<dbReference type="OrthoDB" id="9806233at2"/>
<dbReference type="EMBL" id="FOFB01000003">
    <property type="protein sequence ID" value="SEP88066.1"/>
    <property type="molecule type" value="Genomic_DNA"/>
</dbReference>
<gene>
    <name evidence="3" type="ORF">SAMN05444359_103121</name>
</gene>
<dbReference type="RefSeq" id="WP_090165566.1">
    <property type="nucleotide sequence ID" value="NZ_FOFB01000003.1"/>
</dbReference>
<sequence length="264" mass="29481">MQKLLLFALALCAVSCGPSATAPSTDPAPAAAPPAESEWITLFDGSSTDGWRGYNGKTLPPGWVIEEGVLTFNDGEKLSDAEYEGGKDIIYAAEEFENFELELEWKIPPGGNSGIFYHLKEGYGGPPEVSPEYQLIDDEGYTEYHDITAYNKSLGYTENPNEIKPLQSTAADYAMYKPDPAKKVLHPAGEWNKTKIVFTPERVEHWLNGQMVLSFVPWSDDWMARKNSGKWGLAPDYGKFKSGYIGLQDHDSSLWFRNIRIKKL</sequence>
<dbReference type="Gene3D" id="2.60.120.560">
    <property type="entry name" value="Exo-inulinase, domain 1"/>
    <property type="match status" value="1"/>
</dbReference>
<feature type="chain" id="PRO_5011451960" description="3-keto-alpha-glucoside-1,2-lyase/3-keto-2-hydroxy-glucal hydratase domain-containing protein" evidence="1">
    <location>
        <begin position="23"/>
        <end position="264"/>
    </location>
</feature>
<dbReference type="InParanoid" id="A0A1H9BGF5"/>
<evidence type="ECO:0000259" key="2">
    <source>
        <dbReference type="Pfam" id="PF06439"/>
    </source>
</evidence>
<accession>A0A1H9BGF5</accession>
<keyword evidence="4" id="KW-1185">Reference proteome</keyword>
<proteinExistence type="predicted"/>
<organism evidence="3 4">
    <name type="scientific">Neolewinella agarilytica</name>
    <dbReference type="NCBI Taxonomy" id="478744"/>
    <lineage>
        <taxon>Bacteria</taxon>
        <taxon>Pseudomonadati</taxon>
        <taxon>Bacteroidota</taxon>
        <taxon>Saprospiria</taxon>
        <taxon>Saprospirales</taxon>
        <taxon>Lewinellaceae</taxon>
        <taxon>Neolewinella</taxon>
    </lineage>
</organism>
<dbReference type="GO" id="GO:0016787">
    <property type="term" value="F:hydrolase activity"/>
    <property type="evidence" value="ECO:0007669"/>
    <property type="project" value="InterPro"/>
</dbReference>
<keyword evidence="1" id="KW-0732">Signal</keyword>